<dbReference type="OrthoDB" id="1929188at2759"/>
<feature type="transmembrane region" description="Helical" evidence="10">
    <location>
        <begin position="63"/>
        <end position="96"/>
    </location>
</feature>
<accession>A0A9D5DD52</accession>
<feature type="transmembrane region" description="Helical" evidence="10">
    <location>
        <begin position="21"/>
        <end position="51"/>
    </location>
</feature>
<dbReference type="Proteomes" id="UP001085076">
    <property type="component" value="Miscellaneous, Linkage group lg01"/>
</dbReference>
<evidence type="ECO:0000256" key="8">
    <source>
        <dbReference type="ARBA" id="ARBA00023136"/>
    </source>
</evidence>
<keyword evidence="6 10" id="KW-0812">Transmembrane</keyword>
<dbReference type="GO" id="GO:0019915">
    <property type="term" value="P:lipid storage"/>
    <property type="evidence" value="ECO:0007669"/>
    <property type="project" value="TreeGrafter"/>
</dbReference>
<dbReference type="GO" id="GO:0016020">
    <property type="term" value="C:membrane"/>
    <property type="evidence" value="ECO:0007669"/>
    <property type="project" value="UniProtKB-SubCell"/>
</dbReference>
<keyword evidence="8 10" id="KW-0472">Membrane</keyword>
<comment type="similarity">
    <text evidence="4">Belongs to the oleosin family.</text>
</comment>
<reference evidence="11" key="1">
    <citation type="submission" date="2021-03" db="EMBL/GenBank/DDBJ databases">
        <authorList>
            <person name="Li Z."/>
            <person name="Yang C."/>
        </authorList>
    </citation>
    <scope>NUCLEOTIDE SEQUENCE</scope>
    <source>
        <strain evidence="11">Dzin_1.0</strain>
        <tissue evidence="11">Leaf</tissue>
    </source>
</reference>
<dbReference type="EMBL" id="JAGGNH010000001">
    <property type="protein sequence ID" value="KAJ0989034.1"/>
    <property type="molecule type" value="Genomic_DNA"/>
</dbReference>
<gene>
    <name evidence="11" type="ORF">J5N97_007390</name>
</gene>
<dbReference type="GO" id="GO:0012511">
    <property type="term" value="C:monolayer-surrounded lipid storage body"/>
    <property type="evidence" value="ECO:0007669"/>
    <property type="project" value="InterPro"/>
</dbReference>
<sequence>MAEQETQRQQQSMEGRGQTSKVLAVVTLLPVGGGLLGLSGVTLAVTVLGLALAAPLFLLCSPVLVPALVVISLAVAGFLASGAMGLTGLSSLSWILDKVRRGSVPEQMEHPKRLMAEAAGQAGQRVRETGQSVQSGR</sequence>
<protein>
    <recommendedName>
        <fullName evidence="13">Oleosin</fullName>
    </recommendedName>
</protein>
<evidence type="ECO:0000256" key="7">
    <source>
        <dbReference type="ARBA" id="ARBA00022989"/>
    </source>
</evidence>
<name>A0A9D5DD52_9LILI</name>
<organism evidence="11 12">
    <name type="scientific">Dioscorea zingiberensis</name>
    <dbReference type="NCBI Taxonomy" id="325984"/>
    <lineage>
        <taxon>Eukaryota</taxon>
        <taxon>Viridiplantae</taxon>
        <taxon>Streptophyta</taxon>
        <taxon>Embryophyta</taxon>
        <taxon>Tracheophyta</taxon>
        <taxon>Spermatophyta</taxon>
        <taxon>Magnoliopsida</taxon>
        <taxon>Liliopsida</taxon>
        <taxon>Dioscoreales</taxon>
        <taxon>Dioscoreaceae</taxon>
        <taxon>Dioscorea</taxon>
    </lineage>
</organism>
<keyword evidence="5" id="KW-0551">Lipid droplet</keyword>
<dbReference type="GO" id="GO:0010344">
    <property type="term" value="P:seed oilbody biogenesis"/>
    <property type="evidence" value="ECO:0007669"/>
    <property type="project" value="TreeGrafter"/>
</dbReference>
<evidence type="ECO:0000256" key="3">
    <source>
        <dbReference type="ARBA" id="ARBA00004502"/>
    </source>
</evidence>
<evidence type="ECO:0000256" key="4">
    <source>
        <dbReference type="ARBA" id="ARBA00010858"/>
    </source>
</evidence>
<comment type="subcellular location">
    <subcellularLocation>
        <location evidence="3">Lipid droplet</location>
    </subcellularLocation>
    <subcellularLocation>
        <location evidence="2">Membrane</location>
        <topology evidence="2">Multi-pass membrane protein</topology>
    </subcellularLocation>
</comment>
<evidence type="ECO:0000256" key="5">
    <source>
        <dbReference type="ARBA" id="ARBA00022677"/>
    </source>
</evidence>
<dbReference type="PANTHER" id="PTHR33203">
    <property type="entry name" value="OLEOSIN"/>
    <property type="match status" value="1"/>
</dbReference>
<comment type="caution">
    <text evidence="11">The sequence shown here is derived from an EMBL/GenBank/DDBJ whole genome shotgun (WGS) entry which is preliminary data.</text>
</comment>
<evidence type="ECO:0000313" key="11">
    <source>
        <dbReference type="EMBL" id="KAJ0989034.1"/>
    </source>
</evidence>
<keyword evidence="7 10" id="KW-1133">Transmembrane helix</keyword>
<evidence type="ECO:0000256" key="1">
    <source>
        <dbReference type="ARBA" id="ARBA00002582"/>
    </source>
</evidence>
<keyword evidence="12" id="KW-1185">Reference proteome</keyword>
<evidence type="ECO:0000256" key="10">
    <source>
        <dbReference type="SAM" id="Phobius"/>
    </source>
</evidence>
<evidence type="ECO:0000256" key="6">
    <source>
        <dbReference type="ARBA" id="ARBA00022692"/>
    </source>
</evidence>
<evidence type="ECO:0008006" key="13">
    <source>
        <dbReference type="Google" id="ProtNLM"/>
    </source>
</evidence>
<dbReference type="AlphaFoldDB" id="A0A9D5DD52"/>
<reference evidence="11" key="2">
    <citation type="journal article" date="2022" name="Hortic Res">
        <title>The genome of Dioscorea zingiberensis sheds light on the biosynthesis, origin and evolution of the medicinally important diosgenin saponins.</title>
        <authorList>
            <person name="Li Y."/>
            <person name="Tan C."/>
            <person name="Li Z."/>
            <person name="Guo J."/>
            <person name="Li S."/>
            <person name="Chen X."/>
            <person name="Wang C."/>
            <person name="Dai X."/>
            <person name="Yang H."/>
            <person name="Song W."/>
            <person name="Hou L."/>
            <person name="Xu J."/>
            <person name="Tong Z."/>
            <person name="Xu A."/>
            <person name="Yuan X."/>
            <person name="Wang W."/>
            <person name="Yang Q."/>
            <person name="Chen L."/>
            <person name="Sun Z."/>
            <person name="Wang K."/>
            <person name="Pan B."/>
            <person name="Chen J."/>
            <person name="Bao Y."/>
            <person name="Liu F."/>
            <person name="Qi X."/>
            <person name="Gang D.R."/>
            <person name="Wen J."/>
            <person name="Li J."/>
        </authorList>
    </citation>
    <scope>NUCLEOTIDE SEQUENCE</scope>
    <source>
        <strain evidence="11">Dzin_1.0</strain>
    </source>
</reference>
<dbReference type="Pfam" id="PF01277">
    <property type="entry name" value="Oleosin"/>
    <property type="match status" value="1"/>
</dbReference>
<proteinExistence type="inferred from homology"/>
<dbReference type="GO" id="GO:0050826">
    <property type="term" value="P:response to freezing"/>
    <property type="evidence" value="ECO:0007669"/>
    <property type="project" value="TreeGrafter"/>
</dbReference>
<dbReference type="PANTHER" id="PTHR33203:SF44">
    <property type="entry name" value="OLEOSIN 20.3 KDA"/>
    <property type="match status" value="1"/>
</dbReference>
<dbReference type="InterPro" id="IPR000136">
    <property type="entry name" value="Oleosin"/>
</dbReference>
<evidence type="ECO:0000256" key="2">
    <source>
        <dbReference type="ARBA" id="ARBA00004141"/>
    </source>
</evidence>
<comment type="function">
    <text evidence="1">May have a structural role to stabilize the lipid body during desiccation of the seed by preventing coalescence of the oil. Probably interacts with both lipid and phospholipid moieties of lipid bodies. May also provide recognition signals for specific lipase anchorage in lipolysis during seedling growth.</text>
</comment>
<evidence type="ECO:0000313" key="12">
    <source>
        <dbReference type="Proteomes" id="UP001085076"/>
    </source>
</evidence>
<evidence type="ECO:0000256" key="9">
    <source>
        <dbReference type="SAM" id="MobiDB-lite"/>
    </source>
</evidence>
<feature type="region of interest" description="Disordered" evidence="9">
    <location>
        <begin position="118"/>
        <end position="137"/>
    </location>
</feature>